<dbReference type="SUPFAM" id="SSF56112">
    <property type="entry name" value="Protein kinase-like (PK-like)"/>
    <property type="match status" value="1"/>
</dbReference>
<proteinExistence type="predicted"/>
<feature type="region of interest" description="Disordered" evidence="1">
    <location>
        <begin position="67"/>
        <end position="111"/>
    </location>
</feature>
<evidence type="ECO:0000313" key="3">
    <source>
        <dbReference type="Proteomes" id="UP000244722"/>
    </source>
</evidence>
<sequence length="111" mass="12299">MEYLAEGDFAKHIGAPLQEAFQNISKVFEGLKNIFVVPISPVWVKLGNFGVSKRILAQATTTFHTQVPTPLYSSPEVRGLDSNSETSEYANSDSSPQTTTPRYTQKKLEGY</sequence>
<feature type="compositionally biased region" description="Polar residues" evidence="1">
    <location>
        <begin position="81"/>
        <end position="103"/>
    </location>
</feature>
<organism evidence="2 3">
    <name type="scientific">Tuber borchii</name>
    <name type="common">White truffle</name>
    <dbReference type="NCBI Taxonomy" id="42251"/>
    <lineage>
        <taxon>Eukaryota</taxon>
        <taxon>Fungi</taxon>
        <taxon>Dikarya</taxon>
        <taxon>Ascomycota</taxon>
        <taxon>Pezizomycotina</taxon>
        <taxon>Pezizomycetes</taxon>
        <taxon>Pezizales</taxon>
        <taxon>Tuberaceae</taxon>
        <taxon>Tuber</taxon>
    </lineage>
</organism>
<name>A0A2T6ZU69_TUBBO</name>
<reference evidence="2 3" key="1">
    <citation type="submission" date="2017-04" db="EMBL/GenBank/DDBJ databases">
        <title>Draft genome sequence of Tuber borchii Vittad., a whitish edible truffle.</title>
        <authorList>
            <consortium name="DOE Joint Genome Institute"/>
            <person name="Murat C."/>
            <person name="Kuo A."/>
            <person name="Barry K.W."/>
            <person name="Clum A."/>
            <person name="Dockter R.B."/>
            <person name="Fauchery L."/>
            <person name="Iotti M."/>
            <person name="Kohler A."/>
            <person name="Labutti K."/>
            <person name="Lindquist E.A."/>
            <person name="Lipzen A."/>
            <person name="Ohm R.A."/>
            <person name="Wang M."/>
            <person name="Grigoriev I.V."/>
            <person name="Zambonelli A."/>
            <person name="Martin F.M."/>
        </authorList>
    </citation>
    <scope>NUCLEOTIDE SEQUENCE [LARGE SCALE GENOMIC DNA]</scope>
    <source>
        <strain evidence="2 3">Tbo3840</strain>
    </source>
</reference>
<keyword evidence="3" id="KW-1185">Reference proteome</keyword>
<gene>
    <name evidence="2" type="ORF">B9Z19DRAFT_1125750</name>
</gene>
<dbReference type="OrthoDB" id="10252171at2759"/>
<evidence type="ECO:0000313" key="2">
    <source>
        <dbReference type="EMBL" id="PUU79026.1"/>
    </source>
</evidence>
<dbReference type="AlphaFoldDB" id="A0A2T6ZU69"/>
<dbReference type="Proteomes" id="UP000244722">
    <property type="component" value="Unassembled WGS sequence"/>
</dbReference>
<evidence type="ECO:0000256" key="1">
    <source>
        <dbReference type="SAM" id="MobiDB-lite"/>
    </source>
</evidence>
<dbReference type="EMBL" id="NESQ01000101">
    <property type="protein sequence ID" value="PUU79026.1"/>
    <property type="molecule type" value="Genomic_DNA"/>
</dbReference>
<accession>A0A2T6ZU69</accession>
<dbReference type="InterPro" id="IPR011009">
    <property type="entry name" value="Kinase-like_dom_sf"/>
</dbReference>
<protein>
    <submittedName>
        <fullName evidence="2">Uncharacterized protein</fullName>
    </submittedName>
</protein>
<comment type="caution">
    <text evidence="2">The sequence shown here is derived from an EMBL/GenBank/DDBJ whole genome shotgun (WGS) entry which is preliminary data.</text>
</comment>